<protein>
    <recommendedName>
        <fullName evidence="3">Methyltransferase domain-containing protein</fullName>
    </recommendedName>
</protein>
<keyword evidence="2" id="KW-1185">Reference proteome</keyword>
<dbReference type="PANTHER" id="PTHR35276:SF1">
    <property type="entry name" value="TRNA (MNM(5)S(2)U34)-METHYLTRANSFERASE, CHLOROPLASTIC"/>
    <property type="match status" value="1"/>
</dbReference>
<dbReference type="SUPFAM" id="SSF53335">
    <property type="entry name" value="S-adenosyl-L-methionine-dependent methyltransferases"/>
    <property type="match status" value="1"/>
</dbReference>
<sequence length="205" mass="22658">MRGDASWWSSPLASHLPLSRLLWKQGLKPGGRAVDATCGNGKDSLFLSTLIFPSDGDDETEAELICIDVQREAIGSTRSLLAEELRPPHLERIRLFHQSHERFPDCIADNSVDVIVYNLGYLPGGDKSVTTRHDTTITSLTAALKLIVKGGLISVMLYRGHPEGTVESDGVISWASQLPADEWRVFLHEPLNRPTSPALMTLYRL</sequence>
<dbReference type="Proteomes" id="UP000041254">
    <property type="component" value="Unassembled WGS sequence"/>
</dbReference>
<dbReference type="OMA" id="DYFGGCV"/>
<evidence type="ECO:0008006" key="3">
    <source>
        <dbReference type="Google" id="ProtNLM"/>
    </source>
</evidence>
<evidence type="ECO:0000313" key="1">
    <source>
        <dbReference type="EMBL" id="CEM35425.1"/>
    </source>
</evidence>
<dbReference type="VEuPathDB" id="CryptoDB:Vbra_22867"/>
<dbReference type="STRING" id="1169540.A0A0G4GWR6"/>
<gene>
    <name evidence="1" type="ORF">Vbra_22867</name>
</gene>
<reference evidence="1 2" key="1">
    <citation type="submission" date="2014-11" db="EMBL/GenBank/DDBJ databases">
        <authorList>
            <person name="Zhu J."/>
            <person name="Qi W."/>
            <person name="Song R."/>
        </authorList>
    </citation>
    <scope>NUCLEOTIDE SEQUENCE [LARGE SCALE GENOMIC DNA]</scope>
</reference>
<dbReference type="InterPro" id="IPR029063">
    <property type="entry name" value="SAM-dependent_MTases_sf"/>
</dbReference>
<dbReference type="Pfam" id="PF06962">
    <property type="entry name" value="rRNA_methylase"/>
    <property type="match status" value="1"/>
</dbReference>
<organism evidence="1 2">
    <name type="scientific">Vitrella brassicaformis (strain CCMP3155)</name>
    <dbReference type="NCBI Taxonomy" id="1169540"/>
    <lineage>
        <taxon>Eukaryota</taxon>
        <taxon>Sar</taxon>
        <taxon>Alveolata</taxon>
        <taxon>Colpodellida</taxon>
        <taxon>Vitrellaceae</taxon>
        <taxon>Vitrella</taxon>
    </lineage>
</organism>
<dbReference type="EMBL" id="CDMY01000852">
    <property type="protein sequence ID" value="CEM35425.1"/>
    <property type="molecule type" value="Genomic_DNA"/>
</dbReference>
<proteinExistence type="predicted"/>
<dbReference type="AlphaFoldDB" id="A0A0G4GWR6"/>
<accession>A0A0G4GWR6</accession>
<dbReference type="InParanoid" id="A0A0G4GWR6"/>
<dbReference type="InterPro" id="IPR010719">
    <property type="entry name" value="MnmM_MeTrfase"/>
</dbReference>
<dbReference type="Gene3D" id="3.40.50.150">
    <property type="entry name" value="Vaccinia Virus protein VP39"/>
    <property type="match status" value="1"/>
</dbReference>
<name>A0A0G4GWR6_VITBC</name>
<dbReference type="OrthoDB" id="2984at2759"/>
<evidence type="ECO:0000313" key="2">
    <source>
        <dbReference type="Proteomes" id="UP000041254"/>
    </source>
</evidence>
<dbReference type="PANTHER" id="PTHR35276">
    <property type="entry name" value="S-ADENOSYL-L-METHIONINE-DEPENDENT METHYLTRANSFERASES SUPERFAMILY PROTEIN"/>
    <property type="match status" value="1"/>
</dbReference>